<feature type="signal peptide" evidence="3">
    <location>
        <begin position="1"/>
        <end position="21"/>
    </location>
</feature>
<dbReference type="PANTHER" id="PTHR48081">
    <property type="entry name" value="AB HYDROLASE SUPERFAMILY PROTEIN C4A8.06C"/>
    <property type="match status" value="1"/>
</dbReference>
<sequence length="1468" mass="166642">MAGHRFLQYMRLKIFVSLVRAANYLFNTRSHFKPSATCHRKQVRIPSRHLGRYIEGWVYHPRDNTENVDEPRALLINWHGGGFILPNLGMDHYFCERMASGANVVVLDADYRKGPEDPWPAACEDIEDVLRWVANQPRLFDSDRVALSGFSSGANLALVASSELARELNDILNIRAVYAFYPAIDLSIAAEDKTAPQPIRPLSVTAQRLFVDSYVPNLEDRKLPKISPMYIEPTSFPPHVFLVACSGDILAPETKAFGERLSRARLRVELVEVDEAAHGFDKTVMGRDFKPRERDRVYSKDTTIAPFLTISFWSIPVPSSALPTVLLYQLSFESRPDSNGTARPLSRTHIPTWPEEQLLVCRHENCGFALSPSADGVTEHLRTRHGVQKDTRRHITAILRSAALQLRDPSTAEKRPDGSPVDELLRTISKPMIQRHISQQHSTAARADNKRPSVKKIYLQAWIRNPPRSDYWIVAKGDTVTADGQLVSESKNMRHLDEVLGRERAFRERSQTAGEGGHPTVRPGDVPFTEMQPWLERTRCCYPKPFMAVAKESTRERYSAIAQRLIAMILRAYRLAPAVRRDEAGVLLTEEQLLACRRIWHHPDLESEYLITREISEPVDGGLCDDDWEDDDSEDQESVFDSEDELDEKKLGEEQSQGAASFEKISQDERENPSAFRFPHERKVGDTSCVSQASLEELVFGLLMLLCKQEVRGGDPSRTLLVYFAGILGFAQDLSSFRPPRNYTSYLAALLYVQRLLFLEYAIPEKGYPSLGIPARGDRDRLSRLQDVRKAYMVCGAESPFEELFSLLCYGRQIAANSTPPFILHWTDDGEVVTISDECSITMEDFKRLPKGLITQAEQARDELLCNLAPIDRLDDIRDNLTQTKSGFSFVQHPANKLSEEYLRLCKRACTGSTAGLILHGKWNFGLVQEYFKKETQFLEVLAVLMHICGGGLPRSPDVLHLRCENTGSVERGIYVHDGSIFYLTRSHKAKRSTNMEFFVARFLPRAVGRLLFHYLVYIRPFADMLLREVFSIHGSCCTYLFRRGPEPTAKAWHSSRLSRLIRQTSAMAWGNGGVSTQLLRQLSVGITDKHVRHAFGRFNLNDDRSPKADMNVVFAWQTGHRPLQRAATYGLDGAFPTRLQPALLERYRWASSCWHDFLELGTDVSQATVQSGTTKRSFCPSESDTPRKKPRLAQVFQEGPALAQAQVQDAIRILRKALLTCEVSLESPMASTLLKELSFASSWDVAVSMTTRIQEEISHKSSTGKAPSFAQAPIPHFRTSSEVTALLAEEVDIDQRESRRCSDALEGRGSIRNIRASDLAPEFSDVSYLPEWRVILCKLCGYCLRPEKESLQRHLRQQPHAIRGEGLRTLVQALLQHNLRRMEEKFERWPAEAVSGLPIHDGFRCLRCDPGTAFLTRNFNKIGRHVSMEHQEAPFSHERKQQPVPWEPCKLQTFFAETRFIRYFVVK</sequence>
<evidence type="ECO:0000259" key="4">
    <source>
        <dbReference type="Pfam" id="PF07859"/>
    </source>
</evidence>
<name>A0A0F7ZJ19_9HYPO</name>
<feature type="compositionally biased region" description="Acidic residues" evidence="2">
    <location>
        <begin position="623"/>
        <end position="646"/>
    </location>
</feature>
<dbReference type="Pfam" id="PF12013">
    <property type="entry name" value="OrsD"/>
    <property type="match status" value="1"/>
</dbReference>
<accession>A0A0F7ZJ19</accession>
<dbReference type="OrthoDB" id="19653at2759"/>
<feature type="compositionally biased region" description="Basic and acidic residues" evidence="2">
    <location>
        <begin position="665"/>
        <end position="678"/>
    </location>
</feature>
<keyword evidence="1" id="KW-0378">Hydrolase</keyword>
<dbReference type="Pfam" id="PF07859">
    <property type="entry name" value="Abhydrolase_3"/>
    <property type="match status" value="1"/>
</dbReference>
<dbReference type="InterPro" id="IPR050300">
    <property type="entry name" value="GDXG_lipolytic_enzyme"/>
</dbReference>
<proteinExistence type="predicted"/>
<reference evidence="5 6" key="1">
    <citation type="journal article" date="2014" name="Genome Biol. Evol.">
        <title>Comparative genomics and transcriptomics analyses reveal divergent lifestyle features of nematode endoparasitic fungus Hirsutella minnesotensis.</title>
        <authorList>
            <person name="Lai Y."/>
            <person name="Liu K."/>
            <person name="Zhang X."/>
            <person name="Zhang X."/>
            <person name="Li K."/>
            <person name="Wang N."/>
            <person name="Shu C."/>
            <person name="Wu Y."/>
            <person name="Wang C."/>
            <person name="Bushley K.E."/>
            <person name="Xiang M."/>
            <person name="Liu X."/>
        </authorList>
    </citation>
    <scope>NUCLEOTIDE SEQUENCE [LARGE SCALE GENOMIC DNA]</scope>
    <source>
        <strain evidence="5 6">3608</strain>
    </source>
</reference>
<feature type="domain" description="Alpha/beta hydrolase fold-3" evidence="4">
    <location>
        <begin position="76"/>
        <end position="280"/>
    </location>
</feature>
<dbReference type="Proteomes" id="UP000054481">
    <property type="component" value="Unassembled WGS sequence"/>
</dbReference>
<evidence type="ECO:0000313" key="5">
    <source>
        <dbReference type="EMBL" id="KJZ69150.1"/>
    </source>
</evidence>
<dbReference type="Gene3D" id="3.40.50.1820">
    <property type="entry name" value="alpha/beta hydrolase"/>
    <property type="match status" value="1"/>
</dbReference>
<keyword evidence="6" id="KW-1185">Reference proteome</keyword>
<feature type="chain" id="PRO_5002525802" description="Alpha/beta hydrolase fold-3 domain-containing protein" evidence="3">
    <location>
        <begin position="22"/>
        <end position="1468"/>
    </location>
</feature>
<evidence type="ECO:0000313" key="6">
    <source>
        <dbReference type="Proteomes" id="UP000054481"/>
    </source>
</evidence>
<dbReference type="SUPFAM" id="SSF53474">
    <property type="entry name" value="alpha/beta-Hydrolases"/>
    <property type="match status" value="1"/>
</dbReference>
<dbReference type="GO" id="GO:0016787">
    <property type="term" value="F:hydrolase activity"/>
    <property type="evidence" value="ECO:0007669"/>
    <property type="project" value="UniProtKB-KW"/>
</dbReference>
<evidence type="ECO:0000256" key="2">
    <source>
        <dbReference type="SAM" id="MobiDB-lite"/>
    </source>
</evidence>
<dbReference type="PANTHER" id="PTHR48081:SF8">
    <property type="entry name" value="ALPHA_BETA HYDROLASE FOLD-3 DOMAIN-CONTAINING PROTEIN-RELATED"/>
    <property type="match status" value="1"/>
</dbReference>
<evidence type="ECO:0000256" key="1">
    <source>
        <dbReference type="ARBA" id="ARBA00022801"/>
    </source>
</evidence>
<organism evidence="5 6">
    <name type="scientific">Hirsutella minnesotensis 3608</name>
    <dbReference type="NCBI Taxonomy" id="1043627"/>
    <lineage>
        <taxon>Eukaryota</taxon>
        <taxon>Fungi</taxon>
        <taxon>Dikarya</taxon>
        <taxon>Ascomycota</taxon>
        <taxon>Pezizomycotina</taxon>
        <taxon>Sordariomycetes</taxon>
        <taxon>Hypocreomycetidae</taxon>
        <taxon>Hypocreales</taxon>
        <taxon>Ophiocordycipitaceae</taxon>
        <taxon>Hirsutella</taxon>
    </lineage>
</organism>
<dbReference type="InterPro" id="IPR022698">
    <property type="entry name" value="OrsD"/>
</dbReference>
<feature type="region of interest" description="Disordered" evidence="2">
    <location>
        <begin position="621"/>
        <end position="678"/>
    </location>
</feature>
<dbReference type="InterPro" id="IPR013094">
    <property type="entry name" value="AB_hydrolase_3"/>
</dbReference>
<evidence type="ECO:0000256" key="3">
    <source>
        <dbReference type="SAM" id="SignalP"/>
    </source>
</evidence>
<dbReference type="EMBL" id="KQ030756">
    <property type="protein sequence ID" value="KJZ69150.1"/>
    <property type="molecule type" value="Genomic_DNA"/>
</dbReference>
<keyword evidence="3" id="KW-0732">Signal</keyword>
<gene>
    <name evidence="5" type="ORF">HIM_11451</name>
</gene>
<protein>
    <recommendedName>
        <fullName evidence="4">Alpha/beta hydrolase fold-3 domain-containing protein</fullName>
    </recommendedName>
</protein>
<dbReference type="InterPro" id="IPR029058">
    <property type="entry name" value="AB_hydrolase_fold"/>
</dbReference>